<dbReference type="EMBL" id="AC148814">
    <property type="protein sequence ID" value="AAT93975.1"/>
    <property type="molecule type" value="Genomic_DNA"/>
</dbReference>
<proteinExistence type="predicted"/>
<reference evidence="2" key="3">
    <citation type="journal article" date="2006" name="Nucleic Acids Res.">
        <title>The Rice Annotation Project Database (RAP-DB): hub for Oryza sativa ssp. japonica genome information.</title>
        <authorList>
            <person name="Ohyanagi H."/>
            <person name="Tanaka T."/>
            <person name="Sakai H."/>
            <person name="Shigemoto Y."/>
            <person name="Yamaguchi K."/>
            <person name="Habara T."/>
            <person name="Fujii Y."/>
            <person name="Antonio B.A."/>
            <person name="Nagamura Y."/>
            <person name="Imanishi T."/>
            <person name="Ikeo K."/>
            <person name="Itoh T."/>
            <person name="Gojobori T."/>
            <person name="Sasaki T."/>
        </authorList>
    </citation>
    <scope>NUCLEOTIDE SEQUENCE</scope>
</reference>
<dbReference type="Proteomes" id="UP000000763">
    <property type="component" value="Chromosome 5"/>
</dbReference>
<gene>
    <name evidence="2" type="ordered locus">Os05g0148000</name>
    <name evidence="1" type="ORF">OSJNBa0077J22.16</name>
</gene>
<reference evidence="2" key="5">
    <citation type="journal article" date="2008" name="Nucleic Acids Res.">
        <title>The Rice Annotation Project Database (RAP-DB): 2008 update.</title>
        <authorList>
            <consortium name="The Rice Annotation Project (RAP)"/>
            <person name="Tanaka T."/>
            <person name="Antonio B.A."/>
            <person name="Kikuchi S."/>
            <person name="Matsumoto T."/>
            <person name="Nagamura Y."/>
            <person name="Numa H."/>
            <person name="Sakai H."/>
            <person name="Wu J."/>
            <person name="Itoh T."/>
            <person name="Sasaki T."/>
            <person name="Aono R."/>
            <person name="Fujii Y."/>
            <person name="Habara T."/>
            <person name="Harada E."/>
            <person name="Kanno M."/>
            <person name="Kawahara Y."/>
            <person name="Kawashima H."/>
            <person name="Kubooka H."/>
            <person name="Matsuya A."/>
            <person name="Nakaoka H."/>
            <person name="Saichi N."/>
            <person name="Sanbonmatsu R."/>
            <person name="Sato Y."/>
            <person name="Shinso Y."/>
            <person name="Suzuki M."/>
            <person name="Takeda J."/>
            <person name="Tanino M."/>
            <person name="Todokoro F."/>
            <person name="Yamaguchi K."/>
            <person name="Yamamoto N."/>
            <person name="Yamasaki C."/>
            <person name="Imanishi T."/>
            <person name="Okido T."/>
            <person name="Tada M."/>
            <person name="Ikeo K."/>
            <person name="Tateno Y."/>
            <person name="Gojobori T."/>
            <person name="Lin Y.C."/>
            <person name="Wei F.J."/>
            <person name="Hsing Y.I."/>
            <person name="Zhao Q."/>
            <person name="Han B."/>
            <person name="Kramer M.R."/>
            <person name="McCombie R.W."/>
            <person name="Lonsdale D."/>
            <person name="O'Donovan C.C."/>
            <person name="Whitfield E.J."/>
            <person name="Apweiler R."/>
            <person name="Koyanagi K.O."/>
            <person name="Khurana J.P."/>
            <person name="Raghuvanshi S."/>
            <person name="Singh N.K."/>
            <person name="Tyagi A.K."/>
            <person name="Haberer G."/>
            <person name="Fujisawa M."/>
            <person name="Hosokawa S."/>
            <person name="Ito Y."/>
            <person name="Ikawa H."/>
            <person name="Shibata M."/>
            <person name="Yamamoto M."/>
            <person name="Bruskiewich R.M."/>
            <person name="Hoen D.R."/>
            <person name="Bureau TE."/>
            <person name="Namiki N."/>
            <person name="Ohyanagi H."/>
            <person name="Sakai Y."/>
            <person name="Nobushima S."/>
            <person name="Sakata K."/>
            <person name="Barrero R.A."/>
            <person name="Sato Y."/>
            <person name="Souvorov A."/>
            <person name="Smith-White B."/>
            <person name="Tatusova T."/>
            <person name="An S."/>
            <person name="An G."/>
            <person name="OOta S."/>
            <person name="Fuks G."/>
            <person name="Messing J."/>
            <person name="Christie K.R."/>
            <person name="Lieberherr D."/>
            <person name="Kim H."/>
            <person name="Zuccolo A."/>
            <person name="Wing R.A."/>
            <person name="Nobuta K."/>
            <person name="Green P.J."/>
            <person name="Lu C."/>
            <person name="Meyers BC."/>
            <person name="Chaparro C."/>
            <person name="Piegu B."/>
            <person name="Panaud O."/>
            <person name="Echeverria M."/>
        </authorList>
    </citation>
    <scope>NUCLEOTIDE SEQUENCE</scope>
</reference>
<name>Q6ASQ7_ORYSJ</name>
<protein>
    <submittedName>
        <fullName evidence="2">Os05g0148000 protein</fullName>
    </submittedName>
</protein>
<dbReference type="KEGG" id="dosa:Os05g0148000"/>
<sequence length="45" mass="5294">MCCCFPCFCKCICIDVLFNLHAEYAIMTHKDFLLGAVYNYFYRGL</sequence>
<organism evidence="1 3">
    <name type="scientific">Oryza sativa subsp. japonica</name>
    <name type="common">Rice</name>
    <dbReference type="NCBI Taxonomy" id="39947"/>
    <lineage>
        <taxon>Eukaryota</taxon>
        <taxon>Viridiplantae</taxon>
        <taxon>Streptophyta</taxon>
        <taxon>Embryophyta</taxon>
        <taxon>Tracheophyta</taxon>
        <taxon>Spermatophyta</taxon>
        <taxon>Magnoliopsida</taxon>
        <taxon>Liliopsida</taxon>
        <taxon>Poales</taxon>
        <taxon>Poaceae</taxon>
        <taxon>BOP clade</taxon>
        <taxon>Oryzoideae</taxon>
        <taxon>Oryzeae</taxon>
        <taxon>Oryzinae</taxon>
        <taxon>Oryza</taxon>
        <taxon>Oryza sativa</taxon>
    </lineage>
</organism>
<evidence type="ECO:0000313" key="1">
    <source>
        <dbReference type="EMBL" id="AAT93975.1"/>
    </source>
</evidence>
<evidence type="ECO:0000313" key="2">
    <source>
        <dbReference type="EMBL" id="BAF16560.1"/>
    </source>
</evidence>
<evidence type="ECO:0000313" key="3">
    <source>
        <dbReference type="Proteomes" id="UP000000763"/>
    </source>
</evidence>
<reference evidence="2" key="8">
    <citation type="submission" date="2012-08" db="EMBL/GenBank/DDBJ databases">
        <title>The Second Rice Annotation Project Meeting (RAP2).</title>
        <authorList>
            <consortium name="The Rice Annotation Project (RAP)"/>
        </authorList>
    </citation>
    <scope>NUCLEOTIDE SEQUENCE</scope>
</reference>
<dbReference type="EMBL" id="AP008211">
    <property type="protein sequence ID" value="BAF16560.1"/>
    <property type="molecule type" value="Genomic_DNA"/>
</dbReference>
<dbReference type="AlphaFoldDB" id="Q6ASQ7"/>
<accession>Q6ASQ7</accession>
<reference evidence="1" key="1">
    <citation type="submission" date="2004-08" db="EMBL/GenBank/DDBJ databases">
        <title>Oryza sativa BAC OSJNBa0077J22 genomic sequence.</title>
        <authorList>
            <person name="Chow T.-Y."/>
            <person name="Hsing Y.-I.C."/>
            <person name="Chen C.-S."/>
            <person name="Chen H.-H."/>
            <person name="Liu S.-M."/>
            <person name="Chao Y.-T."/>
            <person name="Chang S.-J."/>
            <person name="Chen H.-C."/>
            <person name="Chen S.-K."/>
            <person name="Chen T.-R."/>
            <person name="Chen Y.-L."/>
            <person name="Cheng C.-H."/>
            <person name="Chung C.-I."/>
            <person name="Han S.-Y."/>
            <person name="Hsiao S.-H."/>
            <person name="Hsiung J.-N."/>
            <person name="Hsu C.-H."/>
            <person name="Huang J.-J."/>
            <person name="Kau P.-I."/>
            <person name="Lee M.-C."/>
            <person name="Leu H.-L."/>
            <person name="Li Y.-F."/>
            <person name="Lin S.-J."/>
            <person name="Lin Y.-C."/>
            <person name="Wu S.-W."/>
            <person name="Yu C.-Y."/>
            <person name="Yu S.-W."/>
            <person name="Wu H.-P."/>
            <person name="Shaw J.-F."/>
        </authorList>
    </citation>
    <scope>NUCLEOTIDE SEQUENCE</scope>
</reference>
<reference evidence="3" key="6">
    <citation type="journal article" date="2008" name="Nucleic Acids Res.">
        <title>The rice annotation project database (RAP-DB): 2008 update.</title>
        <authorList>
            <consortium name="The rice annotation project (RAP)"/>
        </authorList>
    </citation>
    <scope>GENOME REANNOTATION</scope>
    <source>
        <strain evidence="3">cv. Nipponbare</strain>
    </source>
</reference>
<reference evidence="2 3" key="2">
    <citation type="journal article" date="2005" name="Nature">
        <title>The map-based sequence of the rice genome.</title>
        <authorList>
            <consortium name="International rice genome sequencing project (IRGSP)"/>
            <person name="Matsumoto T."/>
            <person name="Wu J."/>
            <person name="Kanamori H."/>
            <person name="Katayose Y."/>
            <person name="Fujisawa M."/>
            <person name="Namiki N."/>
            <person name="Mizuno H."/>
            <person name="Yamamoto K."/>
            <person name="Antonio B.A."/>
            <person name="Baba T."/>
            <person name="Sakata K."/>
            <person name="Nagamura Y."/>
            <person name="Aoki H."/>
            <person name="Arikawa K."/>
            <person name="Arita K."/>
            <person name="Bito T."/>
            <person name="Chiden Y."/>
            <person name="Fujitsuka N."/>
            <person name="Fukunaka R."/>
            <person name="Hamada M."/>
            <person name="Harada C."/>
            <person name="Hayashi A."/>
            <person name="Hijishita S."/>
            <person name="Honda M."/>
            <person name="Hosokawa S."/>
            <person name="Ichikawa Y."/>
            <person name="Idonuma A."/>
            <person name="Iijima M."/>
            <person name="Ikeda M."/>
            <person name="Ikeno M."/>
            <person name="Ito K."/>
            <person name="Ito S."/>
            <person name="Ito T."/>
            <person name="Ito Y."/>
            <person name="Ito Y."/>
            <person name="Iwabuchi A."/>
            <person name="Kamiya K."/>
            <person name="Karasawa W."/>
            <person name="Kurita K."/>
            <person name="Katagiri S."/>
            <person name="Kikuta A."/>
            <person name="Kobayashi H."/>
            <person name="Kobayashi N."/>
            <person name="Machita K."/>
            <person name="Maehara T."/>
            <person name="Masukawa M."/>
            <person name="Mizubayashi T."/>
            <person name="Mukai Y."/>
            <person name="Nagasaki H."/>
            <person name="Nagata Y."/>
            <person name="Naito S."/>
            <person name="Nakashima M."/>
            <person name="Nakama Y."/>
            <person name="Nakamichi Y."/>
            <person name="Nakamura M."/>
            <person name="Meguro A."/>
            <person name="Negishi M."/>
            <person name="Ohta I."/>
            <person name="Ohta T."/>
            <person name="Okamoto M."/>
            <person name="Ono N."/>
            <person name="Saji S."/>
            <person name="Sakaguchi M."/>
            <person name="Sakai K."/>
            <person name="Shibata M."/>
            <person name="Shimokawa T."/>
            <person name="Song J."/>
            <person name="Takazaki Y."/>
            <person name="Terasawa K."/>
            <person name="Tsugane M."/>
            <person name="Tsuji K."/>
            <person name="Ueda S."/>
            <person name="Waki K."/>
            <person name="Yamagata H."/>
            <person name="Yamamoto M."/>
            <person name="Yamamoto S."/>
            <person name="Yamane H."/>
            <person name="Yoshiki S."/>
            <person name="Yoshihara R."/>
            <person name="Yukawa K."/>
            <person name="Zhong H."/>
            <person name="Yano M."/>
            <person name="Yuan Q."/>
            <person name="Ouyang S."/>
            <person name="Liu J."/>
            <person name="Jones K.M."/>
            <person name="Gansberger K."/>
            <person name="Moffat K."/>
            <person name="Hill J."/>
            <person name="Bera J."/>
            <person name="Fadrosh D."/>
            <person name="Jin S."/>
            <person name="Johri S."/>
            <person name="Kim M."/>
            <person name="Overton L."/>
            <person name="Reardon M."/>
            <person name="Tsitrin T."/>
            <person name="Vuong H."/>
            <person name="Weaver B."/>
            <person name="Ciecko A."/>
            <person name="Tallon L."/>
            <person name="Jackson J."/>
            <person name="Pai G."/>
            <person name="Aken S.V."/>
            <person name="Utterback T."/>
            <person name="Reidmuller S."/>
            <person name="Feldblyum T."/>
            <person name="Hsiao J."/>
            <person name="Zismann V."/>
            <person name="Iobst S."/>
            <person name="de Vazeille A.R."/>
            <person name="Buell C.R."/>
            <person name="Ying K."/>
            <person name="Li Y."/>
            <person name="Lu T."/>
            <person name="Huang Y."/>
            <person name="Zhao Q."/>
            <person name="Feng Q."/>
            <person name="Zhang L."/>
            <person name="Zhu J."/>
            <person name="Weng Q."/>
            <person name="Mu J."/>
            <person name="Lu Y."/>
            <person name="Fan D."/>
            <person name="Liu Y."/>
            <person name="Guan J."/>
            <person name="Zhang Y."/>
            <person name="Yu S."/>
            <person name="Liu X."/>
            <person name="Zhang Y."/>
            <person name="Hong G."/>
            <person name="Han B."/>
            <person name="Choisne N."/>
            <person name="Demange N."/>
            <person name="Orjeda G."/>
            <person name="Samain S."/>
            <person name="Cattolico L."/>
            <person name="Pelletier E."/>
            <person name="Couloux A."/>
            <person name="Segurens B."/>
            <person name="Wincker P."/>
            <person name="D'Hont A."/>
            <person name="Scarpelli C."/>
            <person name="Weissenbach J."/>
            <person name="Salanoubat M."/>
            <person name="Quetier F."/>
            <person name="Yu Y."/>
            <person name="Kim H.R."/>
            <person name="Rambo T."/>
            <person name="Currie J."/>
            <person name="Collura K."/>
            <person name="Luo M."/>
            <person name="Yang T."/>
            <person name="Ammiraju J.S.S."/>
            <person name="Engler F."/>
            <person name="Soderlund C."/>
            <person name="Wing R.A."/>
            <person name="Palmer L.E."/>
            <person name="de la Bastide M."/>
            <person name="Spiegel L."/>
            <person name="Nascimento L."/>
            <person name="Zutavern T."/>
            <person name="O'Shaughnessy A."/>
            <person name="Dike S."/>
            <person name="Dedhia N."/>
            <person name="Preston R."/>
            <person name="Balija V."/>
            <person name="McCombie W.R."/>
            <person name="Chow T."/>
            <person name="Chen H."/>
            <person name="Chung M."/>
            <person name="Chen C."/>
            <person name="Shaw J."/>
            <person name="Wu H."/>
            <person name="Hsiao K."/>
            <person name="Chao Y."/>
            <person name="Chu M."/>
            <person name="Cheng C."/>
            <person name="Hour A."/>
            <person name="Lee P."/>
            <person name="Lin S."/>
            <person name="Lin Y."/>
            <person name="Liou J."/>
            <person name="Liu S."/>
            <person name="Hsing Y."/>
            <person name="Raghuvanshi S."/>
            <person name="Mohanty A."/>
            <person name="Bharti A.K."/>
            <person name="Gaur A."/>
            <person name="Gupta V."/>
            <person name="Kumar D."/>
            <person name="Ravi V."/>
            <person name="Vij S."/>
            <person name="Kapur A."/>
            <person name="Khurana P."/>
            <person name="Khurana P."/>
            <person name="Khurana J.P."/>
            <person name="Tyagi A.K."/>
            <person name="Gaikwad K."/>
            <person name="Singh A."/>
            <person name="Dalal V."/>
            <person name="Srivastava S."/>
            <person name="Dixit A."/>
            <person name="Pal A.K."/>
            <person name="Ghazi I.A."/>
            <person name="Yadav M."/>
            <person name="Pandit A."/>
            <person name="Bhargava A."/>
            <person name="Sureshbabu K."/>
            <person name="Batra K."/>
            <person name="Sharma T.R."/>
            <person name="Mohapatra T."/>
            <person name="Singh N.K."/>
            <person name="Messing J."/>
            <person name="Nelson A.B."/>
            <person name="Fuks G."/>
            <person name="Kavchok S."/>
            <person name="Keizer G."/>
            <person name="Linton E."/>
            <person name="Llaca V."/>
            <person name="Song R."/>
            <person name="Tanyolac B."/>
            <person name="Young S."/>
            <person name="Ho-Il K."/>
            <person name="Hahn J.H."/>
            <person name="Sangsakoo G."/>
            <person name="Vanavichit A."/>
            <person name="de Mattos Luiz.A.T."/>
            <person name="Zimmer P.D."/>
            <person name="Malone G."/>
            <person name="Dellagostin O."/>
            <person name="de Oliveira A.C."/>
            <person name="Bevan M."/>
            <person name="Bancroft I."/>
            <person name="Minx P."/>
            <person name="Cordum H."/>
            <person name="Wilson R."/>
            <person name="Cheng Z."/>
            <person name="Jin W."/>
            <person name="Jiang J."/>
            <person name="Leong S.A."/>
            <person name="Iwama H."/>
            <person name="Gojobori T."/>
            <person name="Itoh T."/>
            <person name="Niimura Y."/>
            <person name="Fujii Y."/>
            <person name="Habara T."/>
            <person name="Sakai H."/>
            <person name="Sato Y."/>
            <person name="Wilson G."/>
            <person name="Kumar K."/>
            <person name="McCouch S."/>
            <person name="Juretic N."/>
            <person name="Hoen D."/>
            <person name="Wright S."/>
            <person name="Bruskiewich R."/>
            <person name="Bureau T."/>
            <person name="Miyao A."/>
            <person name="Hirochika H."/>
            <person name="Nishikawa T."/>
            <person name="Kadowaki K."/>
            <person name="Sugiura M."/>
            <person name="Burr B."/>
            <person name="Sasaki T."/>
        </authorList>
    </citation>
    <scope>NUCLEOTIDE SEQUENCE [LARGE SCALE GENOMIC DNA]</scope>
    <source>
        <strain evidence="3">cv. Nipponbare</strain>
    </source>
</reference>
<reference evidence="2" key="4">
    <citation type="journal article" date="2007" name="Genome Res.">
        <title>Curated Genome Annotation of Oryza sativa ssp. japonica and Comparative Genome Analysis with Arabidopsis thaliana.</title>
        <authorList>
            <consortium name="The Rice Annotation Project (RAP)"/>
            <person name="Itoh T."/>
            <person name="Tanaka T."/>
            <person name="Barrero R.A."/>
            <person name="Yamasaki C."/>
            <person name="Fujii Y."/>
            <person name="Hilton P.B."/>
            <person name="Antonio B.A."/>
            <person name="Aono H."/>
            <person name="Apweiler R."/>
            <person name="Bruskiewich R."/>
            <person name="Bureau T."/>
            <person name="Burr F."/>
            <person name="Costa de Oliveira A."/>
            <person name="Fuks G."/>
            <person name="Habara T."/>
            <person name="Haberer G."/>
            <person name="Han B."/>
            <person name="Harada E."/>
            <person name="Hiraki A.T."/>
            <person name="Hirochika H."/>
            <person name="Hoen D."/>
            <person name="Hokari H."/>
            <person name="Hosokawa S."/>
            <person name="Hsing Y."/>
            <person name="Ikawa H."/>
            <person name="Ikeo K."/>
            <person name="Imanishi T."/>
            <person name="Ito Y."/>
            <person name="Jaiswal P."/>
            <person name="Kanno M."/>
            <person name="Kawahara Y."/>
            <person name="Kawamura T."/>
            <person name="Kawashima H."/>
            <person name="Khurana J.P."/>
            <person name="Kikuchi S."/>
            <person name="Komatsu S."/>
            <person name="Koyanagi K.O."/>
            <person name="Kubooka H."/>
            <person name="Lieberherr D."/>
            <person name="Lin Y.C."/>
            <person name="Lonsdale D."/>
            <person name="Matsumoto T."/>
            <person name="Matsuya A."/>
            <person name="McCombie W.R."/>
            <person name="Messing J."/>
            <person name="Miyao A."/>
            <person name="Mulder N."/>
            <person name="Nagamura Y."/>
            <person name="Nam J."/>
            <person name="Namiki N."/>
            <person name="Numa H."/>
            <person name="Nurimoto S."/>
            <person name="O'donovan C."/>
            <person name="Ohyanagi H."/>
            <person name="Okido T."/>
            <person name="Oota S."/>
            <person name="Osato N."/>
            <person name="Palmer L.E."/>
            <person name="Quetier F."/>
            <person name="Raghuvanshi S."/>
            <person name="Saichi N."/>
            <person name="Sakai H."/>
            <person name="Sakai Y."/>
            <person name="Sakata K."/>
            <person name="Sakurai T."/>
            <person name="Sato F."/>
            <person name="Sato Y."/>
            <person name="Schoof H."/>
            <person name="Seki M."/>
            <person name="Shibata M."/>
            <person name="Shimizu Y."/>
            <person name="Shinozaki K."/>
            <person name="Shinso Y."/>
            <person name="Singh N.K."/>
            <person name="Smith-White B."/>
            <person name="Takeda J."/>
            <person name="Tanino M."/>
            <person name="Tatusova T."/>
            <person name="Thongjuea S."/>
            <person name="Todokoro F."/>
            <person name="Tsugane M."/>
            <person name="Tyagi A.K."/>
            <person name="Vanavichit A."/>
            <person name="Wang A."/>
            <person name="Wing R.A."/>
            <person name="Yamaguchi K."/>
            <person name="Yamamoto M."/>
            <person name="Yamamoto N."/>
            <person name="Yu Y."/>
            <person name="Zhang H."/>
            <person name="Zhao Q."/>
            <person name="Higo K."/>
            <person name="Burr B."/>
            <person name="Gojobori T."/>
            <person name="Sasaki T."/>
        </authorList>
    </citation>
    <scope>NUCLEOTIDE SEQUENCE</scope>
</reference>
<reference evidence="2" key="7">
    <citation type="submission" date="2012-08" db="EMBL/GenBank/DDBJ databases">
        <title>Oryza sativa nipponbare(GA3) genomic DNA, chromosome 5.</title>
        <authorList>
            <consortium name="IRGSP(International Rice Genome Sequencing Project)"/>
        </authorList>
    </citation>
    <scope>NUCLEOTIDE SEQUENCE</scope>
</reference>